<feature type="compositionally biased region" description="Basic and acidic residues" evidence="1">
    <location>
        <begin position="23"/>
        <end position="39"/>
    </location>
</feature>
<feature type="compositionally biased region" description="Basic residues" evidence="1">
    <location>
        <begin position="159"/>
        <end position="169"/>
    </location>
</feature>
<keyword evidence="4" id="KW-1185">Reference proteome</keyword>
<feature type="transmembrane region" description="Helical" evidence="2">
    <location>
        <begin position="422"/>
        <end position="443"/>
    </location>
</feature>
<feature type="compositionally biased region" description="Basic and acidic residues" evidence="1">
    <location>
        <begin position="133"/>
        <end position="142"/>
    </location>
</feature>
<protein>
    <recommendedName>
        <fullName evidence="5">Transmembrane protein</fullName>
    </recommendedName>
</protein>
<name>A0A9P7RFQ3_9PEZI</name>
<reference evidence="3" key="1">
    <citation type="submission" date="2021-05" db="EMBL/GenBank/DDBJ databases">
        <title>Comparative genomics of three Colletotrichum scovillei strains and genetic complementation revealed genes involved fungal growth and virulence on chili pepper.</title>
        <authorList>
            <person name="Hsieh D.-K."/>
            <person name="Chuang S.-C."/>
            <person name="Chen C.-Y."/>
            <person name="Chao Y.-T."/>
            <person name="Lu M.-Y.J."/>
            <person name="Lee M.-H."/>
            <person name="Shih M.-C."/>
        </authorList>
    </citation>
    <scope>NUCLEOTIDE SEQUENCE</scope>
    <source>
        <strain evidence="3">Coll-153</strain>
    </source>
</reference>
<comment type="caution">
    <text evidence="3">The sequence shown here is derived from an EMBL/GenBank/DDBJ whole genome shotgun (WGS) entry which is preliminary data.</text>
</comment>
<sequence>MSSRTPLIPPSPAAYMSSKHASRANDEESGSHTVSDRNHSQPSAWHNILSADASSIMSLSSRTRISLRHQAVSLDVLGHKIVIQLPGFQRQHLGKITHQAGHELPLFECRPDSVGPAPGLIEPRRPPTGPSDHTPRTTEAPKDPPVTLSSSATETPITCKKRAGRRIVRGKASPPNPVVERRDEICDVLKPLPSTAPFILLCQGKEQDAVISAINLPDGLDPTTVWAKLSVVARQCTRRWKRLLGPVRLELVNLKIVGQHAQRSGAFRGQFQIVNVAERIEKLQQLIDDYECYLTEPSNPDMDEYDCYHDLATDRVLHGYEVCSWAWGDDHRVNEPSCCDVQMHVNRLKELSKLKMASTWNMLLSYPKLAVGNDVLYDKWIYSSKDILPPVKTAVVRAVADMEFVGFRIVEWPYTSFSTPSVTLLVGSTVVFGLFVIVSQAIYRDWGVAYTAGAFYVALAGVLTTWVAWTSTA</sequence>
<evidence type="ECO:0000256" key="2">
    <source>
        <dbReference type="SAM" id="Phobius"/>
    </source>
</evidence>
<keyword evidence="2" id="KW-1133">Transmembrane helix</keyword>
<accession>A0A9P7RFQ3</accession>
<evidence type="ECO:0008006" key="5">
    <source>
        <dbReference type="Google" id="ProtNLM"/>
    </source>
</evidence>
<evidence type="ECO:0000313" key="4">
    <source>
        <dbReference type="Proteomes" id="UP000699042"/>
    </source>
</evidence>
<feature type="region of interest" description="Disordered" evidence="1">
    <location>
        <begin position="1"/>
        <end position="42"/>
    </location>
</feature>
<feature type="transmembrane region" description="Helical" evidence="2">
    <location>
        <begin position="449"/>
        <end position="469"/>
    </location>
</feature>
<organism evidence="3 4">
    <name type="scientific">Colletotrichum scovillei</name>
    <dbReference type="NCBI Taxonomy" id="1209932"/>
    <lineage>
        <taxon>Eukaryota</taxon>
        <taxon>Fungi</taxon>
        <taxon>Dikarya</taxon>
        <taxon>Ascomycota</taxon>
        <taxon>Pezizomycotina</taxon>
        <taxon>Sordariomycetes</taxon>
        <taxon>Hypocreomycetidae</taxon>
        <taxon>Glomerellales</taxon>
        <taxon>Glomerellaceae</taxon>
        <taxon>Colletotrichum</taxon>
        <taxon>Colletotrichum acutatum species complex</taxon>
    </lineage>
</organism>
<proteinExistence type="predicted"/>
<feature type="compositionally biased region" description="Polar residues" evidence="1">
    <location>
        <begin position="147"/>
        <end position="156"/>
    </location>
</feature>
<keyword evidence="2" id="KW-0472">Membrane</keyword>
<keyword evidence="2" id="KW-0812">Transmembrane</keyword>
<evidence type="ECO:0000256" key="1">
    <source>
        <dbReference type="SAM" id="MobiDB-lite"/>
    </source>
</evidence>
<gene>
    <name evidence="3" type="ORF">JMJ77_004911</name>
</gene>
<dbReference type="EMBL" id="JAESDN010000001">
    <property type="protein sequence ID" value="KAG7057526.1"/>
    <property type="molecule type" value="Genomic_DNA"/>
</dbReference>
<evidence type="ECO:0000313" key="3">
    <source>
        <dbReference type="EMBL" id="KAG7057526.1"/>
    </source>
</evidence>
<dbReference type="Proteomes" id="UP000699042">
    <property type="component" value="Unassembled WGS sequence"/>
</dbReference>
<dbReference type="AlphaFoldDB" id="A0A9P7RFQ3"/>
<feature type="region of interest" description="Disordered" evidence="1">
    <location>
        <begin position="111"/>
        <end position="177"/>
    </location>
</feature>